<dbReference type="Proteomes" id="UP001597102">
    <property type="component" value="Unassembled WGS sequence"/>
</dbReference>
<sequence length="93" mass="10334">MTSLMHKLTGITAATALFTASFAVLPMASTASAADVEIGRDGVEVDAGEDRHHHDRYDEHGEYHDHDRYDHSDHHDRDEDVNIRVPGANINID</sequence>
<organism evidence="3 4">
    <name type="scientific">Methyloligella solikamskensis</name>
    <dbReference type="NCBI Taxonomy" id="1177756"/>
    <lineage>
        <taxon>Bacteria</taxon>
        <taxon>Pseudomonadati</taxon>
        <taxon>Pseudomonadota</taxon>
        <taxon>Alphaproteobacteria</taxon>
        <taxon>Hyphomicrobiales</taxon>
        <taxon>Hyphomicrobiaceae</taxon>
        <taxon>Methyloligella</taxon>
    </lineage>
</organism>
<dbReference type="RefSeq" id="WP_379088274.1">
    <property type="nucleotide sequence ID" value="NZ_JBHTJO010000001.1"/>
</dbReference>
<accession>A0ABW3JAY0</accession>
<evidence type="ECO:0000313" key="4">
    <source>
        <dbReference type="Proteomes" id="UP001597102"/>
    </source>
</evidence>
<feature type="signal peptide" evidence="2">
    <location>
        <begin position="1"/>
        <end position="33"/>
    </location>
</feature>
<feature type="region of interest" description="Disordered" evidence="1">
    <location>
        <begin position="45"/>
        <end position="93"/>
    </location>
</feature>
<feature type="chain" id="PRO_5045654405" evidence="2">
    <location>
        <begin position="34"/>
        <end position="93"/>
    </location>
</feature>
<protein>
    <submittedName>
        <fullName evidence="3">Uncharacterized protein</fullName>
    </submittedName>
</protein>
<dbReference type="EMBL" id="JBHTJO010000001">
    <property type="protein sequence ID" value="MFD0987035.1"/>
    <property type="molecule type" value="Genomic_DNA"/>
</dbReference>
<name>A0ABW3JAY0_9HYPH</name>
<keyword evidence="4" id="KW-1185">Reference proteome</keyword>
<proteinExistence type="predicted"/>
<evidence type="ECO:0000256" key="1">
    <source>
        <dbReference type="SAM" id="MobiDB-lite"/>
    </source>
</evidence>
<comment type="caution">
    <text evidence="3">The sequence shown here is derived from an EMBL/GenBank/DDBJ whole genome shotgun (WGS) entry which is preliminary data.</text>
</comment>
<gene>
    <name evidence="3" type="ORF">ACFQ2F_07970</name>
</gene>
<evidence type="ECO:0000313" key="3">
    <source>
        <dbReference type="EMBL" id="MFD0987035.1"/>
    </source>
</evidence>
<reference evidence="4" key="1">
    <citation type="journal article" date="2019" name="Int. J. Syst. Evol. Microbiol.">
        <title>The Global Catalogue of Microorganisms (GCM) 10K type strain sequencing project: providing services to taxonomists for standard genome sequencing and annotation.</title>
        <authorList>
            <consortium name="The Broad Institute Genomics Platform"/>
            <consortium name="The Broad Institute Genome Sequencing Center for Infectious Disease"/>
            <person name="Wu L."/>
            <person name="Ma J."/>
        </authorList>
    </citation>
    <scope>NUCLEOTIDE SEQUENCE [LARGE SCALE GENOMIC DNA]</scope>
    <source>
        <strain evidence="4">CCUG 61697</strain>
    </source>
</reference>
<feature type="compositionally biased region" description="Basic and acidic residues" evidence="1">
    <location>
        <begin position="45"/>
        <end position="82"/>
    </location>
</feature>
<evidence type="ECO:0000256" key="2">
    <source>
        <dbReference type="SAM" id="SignalP"/>
    </source>
</evidence>
<keyword evidence="2" id="KW-0732">Signal</keyword>